<organism evidence="5 6">
    <name type="scientific">Bacteroides fragilis str. S36L11</name>
    <dbReference type="NCBI Taxonomy" id="1339327"/>
    <lineage>
        <taxon>Bacteria</taxon>
        <taxon>Pseudomonadati</taxon>
        <taxon>Bacteroidota</taxon>
        <taxon>Bacteroidia</taxon>
        <taxon>Bacteroidales</taxon>
        <taxon>Bacteroidaceae</taxon>
        <taxon>Bacteroides</taxon>
    </lineage>
</organism>
<dbReference type="PRINTS" id="PR00038">
    <property type="entry name" value="HTHLUXR"/>
</dbReference>
<dbReference type="Gene3D" id="1.10.10.10">
    <property type="entry name" value="Winged helix-like DNA-binding domain superfamily/Winged helix DNA-binding domain"/>
    <property type="match status" value="1"/>
</dbReference>
<feature type="domain" description="HTH luxR-type" evidence="4">
    <location>
        <begin position="115"/>
        <end position="180"/>
    </location>
</feature>
<dbReference type="AlphaFoldDB" id="A0A015X3V0"/>
<dbReference type="GeneID" id="82188901"/>
<dbReference type="GO" id="GO:0003677">
    <property type="term" value="F:DNA binding"/>
    <property type="evidence" value="ECO:0007669"/>
    <property type="project" value="UniProtKB-KW"/>
</dbReference>
<dbReference type="GO" id="GO:0006355">
    <property type="term" value="P:regulation of DNA-templated transcription"/>
    <property type="evidence" value="ECO:0007669"/>
    <property type="project" value="InterPro"/>
</dbReference>
<dbReference type="InterPro" id="IPR016032">
    <property type="entry name" value="Sig_transdc_resp-reg_C-effctor"/>
</dbReference>
<dbReference type="CDD" id="cd06170">
    <property type="entry name" value="LuxR_C_like"/>
    <property type="match status" value="1"/>
</dbReference>
<proteinExistence type="predicted"/>
<accession>A0A015X3V0</accession>
<evidence type="ECO:0000259" key="4">
    <source>
        <dbReference type="PROSITE" id="PS50043"/>
    </source>
</evidence>
<comment type="caution">
    <text evidence="5">The sequence shown here is derived from an EMBL/GenBank/DDBJ whole genome shotgun (WGS) entry which is preliminary data.</text>
</comment>
<evidence type="ECO:0000313" key="6">
    <source>
        <dbReference type="Proteomes" id="UP000022082"/>
    </source>
</evidence>
<dbReference type="Proteomes" id="UP000022082">
    <property type="component" value="Unassembled WGS sequence"/>
</dbReference>
<evidence type="ECO:0000256" key="1">
    <source>
        <dbReference type="ARBA" id="ARBA00023015"/>
    </source>
</evidence>
<dbReference type="PATRIC" id="fig|1339327.3.peg.5005"/>
<sequence length="183" mass="21641">MKAIEFYTTPEGEVTMRPIGEAERQLKETDTDFIQAFLAILREFYPEAYDALMDIYSKNSNNKRYRDFIAVRRFIKCNFGLYDNMIDVDENWNFNFEFVGCPLRGECKHDKVICAPKFNSKLSDRQIEVMRMLYDGKNDSEIAEKLFISLNTVNNHRKNSFRKVGVHSMAEFMRYAMTNNLFK</sequence>
<protein>
    <submittedName>
        <fullName evidence="5">Bacterial regulatory s, luxR family protein</fullName>
    </submittedName>
</protein>
<dbReference type="InterPro" id="IPR000792">
    <property type="entry name" value="Tscrpt_reg_LuxR_C"/>
</dbReference>
<dbReference type="Pfam" id="PF00196">
    <property type="entry name" value="GerE"/>
    <property type="match status" value="1"/>
</dbReference>
<dbReference type="PANTHER" id="PTHR44688">
    <property type="entry name" value="DNA-BINDING TRANSCRIPTIONAL ACTIVATOR DEVR_DOSR"/>
    <property type="match status" value="1"/>
</dbReference>
<name>A0A015X3V0_BACFG</name>
<evidence type="ECO:0000313" key="5">
    <source>
        <dbReference type="EMBL" id="EXZ26383.1"/>
    </source>
</evidence>
<dbReference type="EMBL" id="JGDJ01000288">
    <property type="protein sequence ID" value="EXZ26383.1"/>
    <property type="molecule type" value="Genomic_DNA"/>
</dbReference>
<dbReference type="InterPro" id="IPR036388">
    <property type="entry name" value="WH-like_DNA-bd_sf"/>
</dbReference>
<dbReference type="SUPFAM" id="SSF46894">
    <property type="entry name" value="C-terminal effector domain of the bipartite response regulators"/>
    <property type="match status" value="1"/>
</dbReference>
<dbReference type="RefSeq" id="WP_005655483.1">
    <property type="nucleotide sequence ID" value="NZ_JGDJ01000288.1"/>
</dbReference>
<keyword evidence="3" id="KW-0804">Transcription</keyword>
<dbReference type="PROSITE" id="PS50043">
    <property type="entry name" value="HTH_LUXR_2"/>
    <property type="match status" value="1"/>
</dbReference>
<gene>
    <name evidence="5" type="ORF">M136_4520</name>
</gene>
<evidence type="ECO:0000256" key="2">
    <source>
        <dbReference type="ARBA" id="ARBA00023125"/>
    </source>
</evidence>
<evidence type="ECO:0000256" key="3">
    <source>
        <dbReference type="ARBA" id="ARBA00023163"/>
    </source>
</evidence>
<dbReference type="SMART" id="SM00421">
    <property type="entry name" value="HTH_LUXR"/>
    <property type="match status" value="1"/>
</dbReference>
<keyword evidence="2" id="KW-0238">DNA-binding</keyword>
<keyword evidence="1" id="KW-0805">Transcription regulation</keyword>
<dbReference type="PANTHER" id="PTHR44688:SF16">
    <property type="entry name" value="DNA-BINDING TRANSCRIPTIONAL ACTIVATOR DEVR_DOSR"/>
    <property type="match status" value="1"/>
</dbReference>
<reference evidence="5 6" key="1">
    <citation type="submission" date="2014-02" db="EMBL/GenBank/DDBJ databases">
        <authorList>
            <person name="Sears C."/>
            <person name="Carroll K."/>
            <person name="Sack B.R."/>
            <person name="Qadri F."/>
            <person name="Myers L.L."/>
            <person name="Chung G.-T."/>
            <person name="Escheverria P."/>
            <person name="Fraser C.M."/>
            <person name="Sadzewicz L."/>
            <person name="Shefchek K.A."/>
            <person name="Tallon L."/>
            <person name="Das S.P."/>
            <person name="Daugherty S."/>
            <person name="Mongodin E.F."/>
        </authorList>
    </citation>
    <scope>NUCLEOTIDE SEQUENCE [LARGE SCALE GENOMIC DNA]</scope>
    <source>
        <strain evidence="5 6">S36L11</strain>
    </source>
</reference>